<evidence type="ECO:0000256" key="2">
    <source>
        <dbReference type="SAM" id="SignalP"/>
    </source>
</evidence>
<dbReference type="SUPFAM" id="SSF51126">
    <property type="entry name" value="Pectin lyase-like"/>
    <property type="match status" value="1"/>
</dbReference>
<dbReference type="PANTHER" id="PTHR36453">
    <property type="entry name" value="SECRETED PROTEIN-RELATED"/>
    <property type="match status" value="1"/>
</dbReference>
<gene>
    <name evidence="4" type="ORF">EV684_10680</name>
</gene>
<feature type="signal peptide" evidence="2">
    <location>
        <begin position="1"/>
        <end position="22"/>
    </location>
</feature>
<organism evidence="4 5">
    <name type="scientific">Rubrivivax gelatinosus</name>
    <name type="common">Rhodocyclus gelatinosus</name>
    <name type="synonym">Rhodopseudomonas gelatinosa</name>
    <dbReference type="NCBI Taxonomy" id="28068"/>
    <lineage>
        <taxon>Bacteria</taxon>
        <taxon>Pseudomonadati</taxon>
        <taxon>Pseudomonadota</taxon>
        <taxon>Betaproteobacteria</taxon>
        <taxon>Burkholderiales</taxon>
        <taxon>Sphaerotilaceae</taxon>
        <taxon>Rubrivivax</taxon>
    </lineage>
</organism>
<evidence type="ECO:0000313" key="5">
    <source>
        <dbReference type="Proteomes" id="UP000295106"/>
    </source>
</evidence>
<feature type="chain" id="PRO_5020884179" evidence="2">
    <location>
        <begin position="23"/>
        <end position="879"/>
    </location>
</feature>
<protein>
    <submittedName>
        <fullName evidence="4">Parallel beta helix pectate lyase-like protein</fullName>
    </submittedName>
</protein>
<accession>A0A4V2SGU9</accession>
<dbReference type="RefSeq" id="WP_132647046.1">
    <property type="nucleotide sequence ID" value="NZ_CP181386.1"/>
</dbReference>
<reference evidence="4 5" key="1">
    <citation type="submission" date="2019-03" db="EMBL/GenBank/DDBJ databases">
        <title>Genomic Encyclopedia of Type Strains, Phase IV (KMG-IV): sequencing the most valuable type-strain genomes for metagenomic binning, comparative biology and taxonomic classification.</title>
        <authorList>
            <person name="Goeker M."/>
        </authorList>
    </citation>
    <scope>NUCLEOTIDE SEQUENCE [LARGE SCALE GENOMIC DNA]</scope>
    <source>
        <strain evidence="4 5">DSM 1709</strain>
    </source>
</reference>
<keyword evidence="2" id="KW-0732">Signal</keyword>
<dbReference type="InterPro" id="IPR039448">
    <property type="entry name" value="Beta_helix"/>
</dbReference>
<dbReference type="Pfam" id="PF13229">
    <property type="entry name" value="Beta_helix"/>
    <property type="match status" value="1"/>
</dbReference>
<dbReference type="AlphaFoldDB" id="A0A4V2SGU9"/>
<feature type="domain" description="Right handed beta helix" evidence="3">
    <location>
        <begin position="338"/>
        <end position="476"/>
    </location>
</feature>
<sequence>MRPTVRSLPILIVLLAALPASALTIQVWPQADTREPGRVVGLAQAQQEARKALATLRAGAGRREGVELVLQPGRYELEAPLVFTPEDSGSADAPTVWRAATPGTVLLSGARRLPARAARAAAGEAVFDAPGLAPAFWAAAPQLFVDGHRAVLARQPDAGRFWTAGAPAAVPGEDPKAAGRQAFGATPQMLDWVARLDAADRARAVVQLMQSWTGSRHRLATPARPQTLQLQPPARWAFLHFGTLQRLWVENAAAAYDAAGEWIGGPEGVRYRLRPGEAAPAYAELPVAERLVVVRGAGPGGPYVEHLRLQGLDLAHTLDATPAAGRIDPQAGPDIGAAVEVDFARDFTLADCRIVATGNYAVWLREGVRASTVERCDLQDLGGGGIKIGTAARTPRDDPGATGGNRVADNRIDGTGRRLPTGVGIWIGNSFGNVVEHNLVANTTYSGISVGWQWGYGEPSSGDNRIEANALLNIGNGSLSDLGGIYTLGRAPGTRIVGNLIREVRGLRGYGSPAFGIYNDEGSSELSVERNVVVGTDGGGYFLHRGRDLRVRGNLFAGADAGEIVAVRSDPGRTRLVLEDNLILAGTGPALRRDAAPGEMSAAGNRVALPQTGLAALRAACADGCRPVPASLRRGATLRALEVVGDDGPWAAIVAAAGPRPAALREPADGLQPRPDPATTGPVMVPPAVEWSLDAAALPLGGQPPGWNIQPPNAPDTVGVVARADAPDGRCLQLADSPSLASRVQPYLSVDPKREGGQVLARFELVIDADGDVVHEWRDAARPFATGPRLRITAGGVEAAGRVVAPMTPGVWTRFEIDSDAARGRWTLRVHAPPRARVELRDLPFASPAWRSLDWFGFISYAAVKTNACLAGVRLRYPS</sequence>
<dbReference type="Gene3D" id="2.160.20.10">
    <property type="entry name" value="Single-stranded right-handed beta-helix, Pectin lyase-like"/>
    <property type="match status" value="2"/>
</dbReference>
<dbReference type="SMART" id="SM00710">
    <property type="entry name" value="PbH1"/>
    <property type="match status" value="7"/>
</dbReference>
<dbReference type="GeneID" id="99683481"/>
<keyword evidence="4" id="KW-0456">Lyase</keyword>
<dbReference type="InterPro" id="IPR006626">
    <property type="entry name" value="PbH1"/>
</dbReference>
<comment type="caution">
    <text evidence="4">The sequence shown here is derived from an EMBL/GenBank/DDBJ whole genome shotgun (WGS) entry which is preliminary data.</text>
</comment>
<evidence type="ECO:0000256" key="1">
    <source>
        <dbReference type="SAM" id="MobiDB-lite"/>
    </source>
</evidence>
<proteinExistence type="predicted"/>
<dbReference type="Proteomes" id="UP000295106">
    <property type="component" value="Unassembled WGS sequence"/>
</dbReference>
<dbReference type="GO" id="GO:0016829">
    <property type="term" value="F:lyase activity"/>
    <property type="evidence" value="ECO:0007669"/>
    <property type="project" value="UniProtKB-KW"/>
</dbReference>
<dbReference type="InterPro" id="IPR011050">
    <property type="entry name" value="Pectin_lyase_fold/virulence"/>
</dbReference>
<feature type="region of interest" description="Disordered" evidence="1">
    <location>
        <begin position="389"/>
        <end position="413"/>
    </location>
</feature>
<dbReference type="OrthoDB" id="227157at2"/>
<evidence type="ECO:0000313" key="4">
    <source>
        <dbReference type="EMBL" id="TCP02518.1"/>
    </source>
</evidence>
<dbReference type="EMBL" id="SLXD01000006">
    <property type="protein sequence ID" value="TCP02518.1"/>
    <property type="molecule type" value="Genomic_DNA"/>
</dbReference>
<evidence type="ECO:0000259" key="3">
    <source>
        <dbReference type="Pfam" id="PF13229"/>
    </source>
</evidence>
<dbReference type="InterPro" id="IPR012334">
    <property type="entry name" value="Pectin_lyas_fold"/>
</dbReference>
<name>A0A4V2SGU9_RUBGE</name>
<dbReference type="PANTHER" id="PTHR36453:SF1">
    <property type="entry name" value="RIGHT HANDED BETA HELIX DOMAIN-CONTAINING PROTEIN"/>
    <property type="match status" value="1"/>
</dbReference>